<keyword evidence="9" id="KW-0406">Ion transport</keyword>
<protein>
    <submittedName>
        <fullName evidence="14">DUF1211 domain-containing protein</fullName>
    </submittedName>
</protein>
<evidence type="ECO:0000256" key="3">
    <source>
        <dbReference type="ARBA" id="ARBA00022448"/>
    </source>
</evidence>
<proteinExistence type="inferred from homology"/>
<evidence type="ECO:0000256" key="5">
    <source>
        <dbReference type="ARBA" id="ARBA00022692"/>
    </source>
</evidence>
<keyword evidence="15" id="KW-1185">Reference proteome</keyword>
<feature type="transmembrane region" description="Helical" evidence="13">
    <location>
        <begin position="12"/>
        <end position="30"/>
    </location>
</feature>
<feature type="transmembrane region" description="Helical" evidence="13">
    <location>
        <begin position="75"/>
        <end position="98"/>
    </location>
</feature>
<keyword evidence="10 13" id="KW-0472">Membrane</keyword>
<dbReference type="RefSeq" id="WP_166248425.1">
    <property type="nucleotide sequence ID" value="NZ_CP049616.1"/>
</dbReference>
<evidence type="ECO:0000256" key="4">
    <source>
        <dbReference type="ARBA" id="ARBA00022538"/>
    </source>
</evidence>
<keyword evidence="4" id="KW-0633">Potassium transport</keyword>
<name>A0A6G7J2K4_9FLAO</name>
<keyword evidence="8 13" id="KW-1133">Transmembrane helix</keyword>
<evidence type="ECO:0000256" key="13">
    <source>
        <dbReference type="SAM" id="Phobius"/>
    </source>
</evidence>
<dbReference type="Pfam" id="PF06736">
    <property type="entry name" value="TMEM175"/>
    <property type="match status" value="1"/>
</dbReference>
<gene>
    <name evidence="14" type="ORF">GVT53_09460</name>
</gene>
<evidence type="ECO:0000256" key="1">
    <source>
        <dbReference type="ARBA" id="ARBA00004141"/>
    </source>
</evidence>
<dbReference type="GO" id="GO:0015252">
    <property type="term" value="F:proton channel activity"/>
    <property type="evidence" value="ECO:0007669"/>
    <property type="project" value="InterPro"/>
</dbReference>
<feature type="transmembrane region" description="Helical" evidence="13">
    <location>
        <begin position="150"/>
        <end position="169"/>
    </location>
</feature>
<evidence type="ECO:0000256" key="7">
    <source>
        <dbReference type="ARBA" id="ARBA00022958"/>
    </source>
</evidence>
<evidence type="ECO:0000256" key="2">
    <source>
        <dbReference type="ARBA" id="ARBA00006920"/>
    </source>
</evidence>
<evidence type="ECO:0000256" key="8">
    <source>
        <dbReference type="ARBA" id="ARBA00022989"/>
    </source>
</evidence>
<comment type="catalytic activity">
    <reaction evidence="12">
        <text>K(+)(in) = K(+)(out)</text>
        <dbReference type="Rhea" id="RHEA:29463"/>
        <dbReference type="ChEBI" id="CHEBI:29103"/>
    </reaction>
</comment>
<keyword evidence="6" id="KW-0631">Potassium channel</keyword>
<evidence type="ECO:0000256" key="6">
    <source>
        <dbReference type="ARBA" id="ARBA00022826"/>
    </source>
</evidence>
<dbReference type="AlphaFoldDB" id="A0A6G7J2K4"/>
<feature type="transmembrane region" description="Helical" evidence="13">
    <location>
        <begin position="118"/>
        <end position="138"/>
    </location>
</feature>
<dbReference type="GO" id="GO:0016020">
    <property type="term" value="C:membrane"/>
    <property type="evidence" value="ECO:0007669"/>
    <property type="project" value="UniProtKB-SubCell"/>
</dbReference>
<dbReference type="GO" id="GO:0005267">
    <property type="term" value="F:potassium channel activity"/>
    <property type="evidence" value="ECO:0007669"/>
    <property type="project" value="UniProtKB-KW"/>
</dbReference>
<evidence type="ECO:0000256" key="12">
    <source>
        <dbReference type="ARBA" id="ARBA00034430"/>
    </source>
</evidence>
<evidence type="ECO:0000256" key="10">
    <source>
        <dbReference type="ARBA" id="ARBA00023136"/>
    </source>
</evidence>
<accession>A0A6G7J2K4</accession>
<keyword evidence="3" id="KW-0813">Transport</keyword>
<dbReference type="InterPro" id="IPR010617">
    <property type="entry name" value="TMEM175-like"/>
</dbReference>
<dbReference type="KEGG" id="mut:GVT53_09460"/>
<dbReference type="Proteomes" id="UP000502928">
    <property type="component" value="Chromosome"/>
</dbReference>
<feature type="transmembrane region" description="Helical" evidence="13">
    <location>
        <begin position="175"/>
        <end position="198"/>
    </location>
</feature>
<comment type="subcellular location">
    <subcellularLocation>
        <location evidence="1">Membrane</location>
        <topology evidence="1">Multi-pass membrane protein</topology>
    </subcellularLocation>
</comment>
<organism evidence="14 15">
    <name type="scientific">Flagellimonas oceani</name>
    <dbReference type="NCBI Taxonomy" id="2698672"/>
    <lineage>
        <taxon>Bacteria</taxon>
        <taxon>Pseudomonadati</taxon>
        <taxon>Bacteroidota</taxon>
        <taxon>Flavobacteriia</taxon>
        <taxon>Flavobacteriales</taxon>
        <taxon>Flavobacteriaceae</taxon>
        <taxon>Flagellimonas</taxon>
    </lineage>
</organism>
<keyword evidence="5 13" id="KW-0812">Transmembrane</keyword>
<dbReference type="EMBL" id="CP049616">
    <property type="protein sequence ID" value="QII44900.1"/>
    <property type="molecule type" value="Genomic_DNA"/>
</dbReference>
<evidence type="ECO:0000313" key="14">
    <source>
        <dbReference type="EMBL" id="QII44900.1"/>
    </source>
</evidence>
<comment type="similarity">
    <text evidence="2">Belongs to the TMEM175 family.</text>
</comment>
<reference evidence="14 15" key="1">
    <citation type="submission" date="2020-02" db="EMBL/GenBank/DDBJ databases">
        <title>Complete genome of Muricauda sp. 501str8.</title>
        <authorList>
            <person name="Dong B."/>
            <person name="Zhu S."/>
            <person name="Yang J."/>
            <person name="Chen J."/>
        </authorList>
    </citation>
    <scope>NUCLEOTIDE SEQUENCE [LARGE SCALE GENOMIC DNA]</scope>
    <source>
        <strain evidence="14 15">501str8</strain>
    </source>
</reference>
<evidence type="ECO:0000256" key="9">
    <source>
        <dbReference type="ARBA" id="ARBA00023065"/>
    </source>
</evidence>
<evidence type="ECO:0000256" key="11">
    <source>
        <dbReference type="ARBA" id="ARBA00023303"/>
    </source>
</evidence>
<sequence length="205" mass="23399">MKLPHNRSRIEAFSDGVFAFAATLLVVSVGTQAETSILQVDWMVFLSFGVSFFALVGLWSVHYNFFRRTSYMDNLIIGLNAVLLFLILYYIFPIKSLINSWTGTLQINADEFSSLFQLYSLGFLLIFACYALMYLRVYKKADNSNMKHLFYARHFGLFVIVALVSIGIAKLQLGLYYGLPGIVYALLGPFCYFHAVYFQKKTNAF</sequence>
<keyword evidence="7" id="KW-0630">Potassium</keyword>
<keyword evidence="11" id="KW-0407">Ion channel</keyword>
<feature type="transmembrane region" description="Helical" evidence="13">
    <location>
        <begin position="42"/>
        <end position="63"/>
    </location>
</feature>
<evidence type="ECO:0000313" key="15">
    <source>
        <dbReference type="Proteomes" id="UP000502928"/>
    </source>
</evidence>